<dbReference type="GO" id="GO:0005886">
    <property type="term" value="C:plasma membrane"/>
    <property type="evidence" value="ECO:0007669"/>
    <property type="project" value="TreeGrafter"/>
</dbReference>
<evidence type="ECO:0000313" key="3">
    <source>
        <dbReference type="EMBL" id="QPC85046.1"/>
    </source>
</evidence>
<dbReference type="GO" id="GO:0005524">
    <property type="term" value="F:ATP binding"/>
    <property type="evidence" value="ECO:0007669"/>
    <property type="project" value="UniProtKB-KW"/>
</dbReference>
<dbReference type="GO" id="GO:0004713">
    <property type="term" value="F:protein tyrosine kinase activity"/>
    <property type="evidence" value="ECO:0007669"/>
    <property type="project" value="TreeGrafter"/>
</dbReference>
<dbReference type="InterPro" id="IPR050445">
    <property type="entry name" value="Bact_polysacc_biosynth/exp"/>
</dbReference>
<dbReference type="InterPro" id="IPR005702">
    <property type="entry name" value="Wzc-like_C"/>
</dbReference>
<reference evidence="3 4" key="1">
    <citation type="submission" date="2020-02" db="EMBL/GenBank/DDBJ databases">
        <authorList>
            <person name="Zheng R.K."/>
            <person name="Sun C.M."/>
        </authorList>
    </citation>
    <scope>NUCLEOTIDE SEQUENCE [LARGE SCALE GENOMIC DNA]</scope>
    <source>
        <strain evidence="4">rifampicinis</strain>
    </source>
</reference>
<keyword evidence="3" id="KW-0808">Transferase</keyword>
<dbReference type="Proteomes" id="UP000594468">
    <property type="component" value="Chromosome"/>
</dbReference>
<dbReference type="CDD" id="cd05387">
    <property type="entry name" value="BY-kinase"/>
    <property type="match status" value="1"/>
</dbReference>
<evidence type="ECO:0000256" key="2">
    <source>
        <dbReference type="ARBA" id="ARBA00022840"/>
    </source>
</evidence>
<dbReference type="AlphaFoldDB" id="A0A7S8EDP8"/>
<dbReference type="NCBIfam" id="TIGR01007">
    <property type="entry name" value="eps_fam"/>
    <property type="match status" value="1"/>
</dbReference>
<proteinExistence type="predicted"/>
<dbReference type="PANTHER" id="PTHR32309:SF13">
    <property type="entry name" value="FERRIC ENTEROBACTIN TRANSPORT PROTEIN FEPE"/>
    <property type="match status" value="1"/>
</dbReference>
<dbReference type="Gene3D" id="3.40.50.300">
    <property type="entry name" value="P-loop containing nucleotide triphosphate hydrolases"/>
    <property type="match status" value="1"/>
</dbReference>
<dbReference type="KEGG" id="pmet:G4Y79_11960"/>
<evidence type="ECO:0000256" key="1">
    <source>
        <dbReference type="ARBA" id="ARBA00022741"/>
    </source>
</evidence>
<evidence type="ECO:0000313" key="4">
    <source>
        <dbReference type="Proteomes" id="UP000594468"/>
    </source>
</evidence>
<keyword evidence="3" id="KW-0418">Kinase</keyword>
<name>A0A7S8EDP8_9CHLR</name>
<keyword evidence="2" id="KW-0067">ATP-binding</keyword>
<protein>
    <submittedName>
        <fullName evidence="3">CpsD/CapB family tyrosine-protein kinase</fullName>
    </submittedName>
</protein>
<dbReference type="PANTHER" id="PTHR32309">
    <property type="entry name" value="TYROSINE-PROTEIN KINASE"/>
    <property type="match status" value="1"/>
</dbReference>
<keyword evidence="1" id="KW-0547">Nucleotide-binding</keyword>
<dbReference type="RefSeq" id="WP_195173109.1">
    <property type="nucleotide sequence ID" value="NZ_CP062983.1"/>
</dbReference>
<accession>A0A7S8EDP8</accession>
<sequence>MVSTQLITLTDPRSNAAEAFRTLRTNLMFSSVEKPIQTLLVTSTSKADDKSVALANLAVTFAQAGNKTILVDSDMRQPMQHEIWGINNERGLADMMLDDTLLSRPPLQATDVDNLMLIPSGQRPPNPADILSSHRMDEIIGVLKARAAYILFDAPPVLAASDAVVLSTKVDGILLVVRANETRRDNVSSARSALEQVHARVVGAVLTNAPREQKRY</sequence>
<organism evidence="3 4">
    <name type="scientific">Phototrophicus methaneseepsis</name>
    <dbReference type="NCBI Taxonomy" id="2710758"/>
    <lineage>
        <taxon>Bacteria</taxon>
        <taxon>Bacillati</taxon>
        <taxon>Chloroflexota</taxon>
        <taxon>Candidatus Thermofontia</taxon>
        <taxon>Phototrophicales</taxon>
        <taxon>Phototrophicaceae</taxon>
        <taxon>Phototrophicus</taxon>
    </lineage>
</organism>
<dbReference type="SUPFAM" id="SSF52540">
    <property type="entry name" value="P-loop containing nucleoside triphosphate hydrolases"/>
    <property type="match status" value="1"/>
</dbReference>
<gene>
    <name evidence="3" type="ORF">G4Y79_11960</name>
</gene>
<keyword evidence="4" id="KW-1185">Reference proteome</keyword>
<dbReference type="EMBL" id="CP062983">
    <property type="protein sequence ID" value="QPC85046.1"/>
    <property type="molecule type" value="Genomic_DNA"/>
</dbReference>
<dbReference type="InterPro" id="IPR027417">
    <property type="entry name" value="P-loop_NTPase"/>
</dbReference>